<dbReference type="EMBL" id="VSRR010000216">
    <property type="protein sequence ID" value="MPC12428.1"/>
    <property type="molecule type" value="Genomic_DNA"/>
</dbReference>
<evidence type="ECO:0000313" key="1">
    <source>
        <dbReference type="EMBL" id="MPC12428.1"/>
    </source>
</evidence>
<keyword evidence="2" id="KW-1185">Reference proteome</keyword>
<dbReference type="Proteomes" id="UP000324222">
    <property type="component" value="Unassembled WGS sequence"/>
</dbReference>
<protein>
    <submittedName>
        <fullName evidence="1">Uncharacterized protein</fullName>
    </submittedName>
</protein>
<evidence type="ECO:0000313" key="2">
    <source>
        <dbReference type="Proteomes" id="UP000324222"/>
    </source>
</evidence>
<comment type="caution">
    <text evidence="1">The sequence shown here is derived from an EMBL/GenBank/DDBJ whole genome shotgun (WGS) entry which is preliminary data.</text>
</comment>
<organism evidence="1 2">
    <name type="scientific">Portunus trituberculatus</name>
    <name type="common">Swimming crab</name>
    <name type="synonym">Neptunus trituberculatus</name>
    <dbReference type="NCBI Taxonomy" id="210409"/>
    <lineage>
        <taxon>Eukaryota</taxon>
        <taxon>Metazoa</taxon>
        <taxon>Ecdysozoa</taxon>
        <taxon>Arthropoda</taxon>
        <taxon>Crustacea</taxon>
        <taxon>Multicrustacea</taxon>
        <taxon>Malacostraca</taxon>
        <taxon>Eumalacostraca</taxon>
        <taxon>Eucarida</taxon>
        <taxon>Decapoda</taxon>
        <taxon>Pleocyemata</taxon>
        <taxon>Brachyura</taxon>
        <taxon>Eubrachyura</taxon>
        <taxon>Portunoidea</taxon>
        <taxon>Portunidae</taxon>
        <taxon>Portuninae</taxon>
        <taxon>Portunus</taxon>
    </lineage>
</organism>
<gene>
    <name evidence="1" type="ORF">E2C01_005122</name>
</gene>
<sequence length="116" mass="13374">MMIWQVNERDLPVRCLYTSTRHFLCGLGVAFRHLYFSRTYAASFRQRNVICDRLGGRAGESLESRMGRSGALKISFHMRQILAKRRNDLHHLSDLSVLQPARQFLVGREEPGPDSL</sequence>
<proteinExistence type="predicted"/>
<dbReference type="AlphaFoldDB" id="A0A5B7CTF1"/>
<reference evidence="1 2" key="1">
    <citation type="submission" date="2019-05" db="EMBL/GenBank/DDBJ databases">
        <title>Another draft genome of Portunus trituberculatus and its Hox gene families provides insights of decapod evolution.</title>
        <authorList>
            <person name="Jeong J.-H."/>
            <person name="Song I."/>
            <person name="Kim S."/>
            <person name="Choi T."/>
            <person name="Kim D."/>
            <person name="Ryu S."/>
            <person name="Kim W."/>
        </authorList>
    </citation>
    <scope>NUCLEOTIDE SEQUENCE [LARGE SCALE GENOMIC DNA]</scope>
    <source>
        <tissue evidence="1">Muscle</tissue>
    </source>
</reference>
<accession>A0A5B7CTF1</accession>
<name>A0A5B7CTF1_PORTR</name>